<gene>
    <name evidence="8" type="ORF">ACHAWU_004494</name>
</gene>
<feature type="region of interest" description="Disordered" evidence="7">
    <location>
        <begin position="464"/>
        <end position="553"/>
    </location>
</feature>
<evidence type="ECO:0000256" key="1">
    <source>
        <dbReference type="ARBA" id="ARBA00022603"/>
    </source>
</evidence>
<dbReference type="GO" id="GO:0003886">
    <property type="term" value="F:DNA (cytosine-5-)-methyltransferase activity"/>
    <property type="evidence" value="ECO:0007669"/>
    <property type="project" value="UniProtKB-EC"/>
</dbReference>
<feature type="compositionally biased region" description="Low complexity" evidence="7">
    <location>
        <begin position="218"/>
        <end position="241"/>
    </location>
</feature>
<feature type="compositionally biased region" description="Low complexity" evidence="7">
    <location>
        <begin position="37"/>
        <end position="55"/>
    </location>
</feature>
<proteinExistence type="inferred from homology"/>
<dbReference type="AlphaFoldDB" id="A0ABD3MSQ1"/>
<reference evidence="8 9" key="1">
    <citation type="submission" date="2024-10" db="EMBL/GenBank/DDBJ databases">
        <title>Updated reference genomes for cyclostephanoid diatoms.</title>
        <authorList>
            <person name="Roberts W.R."/>
            <person name="Alverson A.J."/>
        </authorList>
    </citation>
    <scope>NUCLEOTIDE SEQUENCE [LARGE SCALE GENOMIC DNA]</scope>
    <source>
        <strain evidence="8 9">AJA232-27</strain>
    </source>
</reference>
<accession>A0ABD3MSQ1</accession>
<dbReference type="CDD" id="cd00024">
    <property type="entry name" value="CD_CSD"/>
    <property type="match status" value="1"/>
</dbReference>
<feature type="compositionally biased region" description="Basic and acidic residues" evidence="7">
    <location>
        <begin position="246"/>
        <end position="256"/>
    </location>
</feature>
<evidence type="ECO:0000313" key="9">
    <source>
        <dbReference type="Proteomes" id="UP001530293"/>
    </source>
</evidence>
<dbReference type="GO" id="GO:0032259">
    <property type="term" value="P:methylation"/>
    <property type="evidence" value="ECO:0007669"/>
    <property type="project" value="UniProtKB-KW"/>
</dbReference>
<evidence type="ECO:0000313" key="8">
    <source>
        <dbReference type="EMBL" id="KAL3766996.1"/>
    </source>
</evidence>
<keyword evidence="1 4" id="KW-0489">Methyltransferase</keyword>
<feature type="compositionally biased region" description="Acidic residues" evidence="7">
    <location>
        <begin position="491"/>
        <end position="531"/>
    </location>
</feature>
<dbReference type="InterPro" id="IPR029063">
    <property type="entry name" value="SAM-dependent_MTases_sf"/>
</dbReference>
<organism evidence="8 9">
    <name type="scientific">Discostella pseudostelligera</name>
    <dbReference type="NCBI Taxonomy" id="259834"/>
    <lineage>
        <taxon>Eukaryota</taxon>
        <taxon>Sar</taxon>
        <taxon>Stramenopiles</taxon>
        <taxon>Ochrophyta</taxon>
        <taxon>Bacillariophyta</taxon>
        <taxon>Coscinodiscophyceae</taxon>
        <taxon>Thalassiosirophycidae</taxon>
        <taxon>Stephanodiscales</taxon>
        <taxon>Stephanodiscaceae</taxon>
        <taxon>Discostella</taxon>
    </lineage>
</organism>
<dbReference type="NCBIfam" id="TIGR00675">
    <property type="entry name" value="dcm"/>
    <property type="match status" value="1"/>
</dbReference>
<dbReference type="PROSITE" id="PS51679">
    <property type="entry name" value="SAM_MT_C5"/>
    <property type="match status" value="1"/>
</dbReference>
<dbReference type="InterPro" id="IPR016197">
    <property type="entry name" value="Chromo-like_dom_sf"/>
</dbReference>
<feature type="compositionally biased region" description="Low complexity" evidence="7">
    <location>
        <begin position="326"/>
        <end position="338"/>
    </location>
</feature>
<feature type="compositionally biased region" description="Basic and acidic residues" evidence="7">
    <location>
        <begin position="370"/>
        <end position="380"/>
    </location>
</feature>
<evidence type="ECO:0000256" key="4">
    <source>
        <dbReference type="PROSITE-ProRule" id="PRU01016"/>
    </source>
</evidence>
<sequence>MSDDASDNVDVDDDDGQTALKPSSEDSSWSPEMGDWSSSVSASAASEVEASVESETSFQGAERISIRNNGSSAAASTTAASISSNIKPGAIDDESHSTSVSNWSSSNTTTTTTTLNTSPTPAFKKGQNVFVSVGKADHVAIFDSFIRDETTNRPLLAKVKYSSTLKWDHVFIDQLKPMHLEKDGELITAPYSKRIRQETNRYQPLPGGGTASATESKSSIAASTRGSASTTNSSSSRMGSGRNRKLMHDEKDETLGSKRTRKETNRYQPEMGGRSTTSAEAKSDAGDARGAMSPSWKKFLKRSRQETNRYTPLTGGGASSTKSEVATPSATAAFAAATPNVHSNAEKSNKGKKGRGFERNGKKNHIKAKSLSDDKEKGDVDYDADEDADDDVADDAPVHGYYEVDEILDRRTRDVGSDINGVGMKYIVEYFVSWKKPSDKPCWLVAENLDQHSLAEAFRKFPTDADPDHVEATQQQQDGVQEGGQSGIDNDSSDAESEEESDDDDAEEIEDDASSFEGDIQDYDNAEDDDGESKVPPNAAKDPSLSHLEESDYDKPGTVELVIKSKTYRVGQSYVGGLDGTLIYTISVIHPNTRKAKCRMYMHLKDSFACPKGHEDSYVLLGEEVTLDLAALKTPYKVAFTKFSMKYDQEGDDQRTFAYYNDTGKMQYHPTGRPTVLDLFAGAGGMSLGMEKYFNVKWVVDNNEIACSTLNSNKKNSNVLVYTEDVRKFILRSMKGNPCYPSVGEVDHIHASPPCKGFSRANRTGGKNDNLNNSQTWLFVKAIKHFRPKTATFENVPGLVLDDYKGYLQSVVSGLLKLSYQVRVQILNSSCYGDPQNRRRLIIMAARSDCRLPDMPPPTHGRDPGLLPIKTCKDAIQMFANLDPSKSGTALIDNEVIFNHIAPWLKSAKKETDYELMEDEPSRTVLARQRPHLHYNGMRFISVREAASLQSFPINYRFYGSLAQQYSQVGNAVPVKLATAIARSVAVVHGCAV</sequence>
<dbReference type="SUPFAM" id="SSF54160">
    <property type="entry name" value="Chromo domain-like"/>
    <property type="match status" value="1"/>
</dbReference>
<feature type="compositionally biased region" description="Low complexity" evidence="7">
    <location>
        <begin position="97"/>
        <end position="120"/>
    </location>
</feature>
<evidence type="ECO:0000256" key="5">
    <source>
        <dbReference type="RuleBase" id="RU000416"/>
    </source>
</evidence>
<feature type="active site" evidence="4">
    <location>
        <position position="755"/>
    </location>
</feature>
<name>A0ABD3MSQ1_9STRA</name>
<dbReference type="PANTHER" id="PTHR10629:SF52">
    <property type="entry name" value="DNA (CYTOSINE-5)-METHYLTRANSFERASE 1"/>
    <property type="match status" value="1"/>
</dbReference>
<dbReference type="InterPro" id="IPR050390">
    <property type="entry name" value="C5-Methyltransferase"/>
</dbReference>
<evidence type="ECO:0000256" key="6">
    <source>
        <dbReference type="RuleBase" id="RU000417"/>
    </source>
</evidence>
<dbReference type="EC" id="2.1.1.37" evidence="6"/>
<dbReference type="Proteomes" id="UP001530293">
    <property type="component" value="Unassembled WGS sequence"/>
</dbReference>
<protein>
    <recommendedName>
        <fullName evidence="6">Cytosine-specific methyltransferase</fullName>
        <ecNumber evidence="6">2.1.1.37</ecNumber>
    </recommendedName>
</protein>
<feature type="region of interest" description="Disordered" evidence="7">
    <location>
        <begin position="85"/>
        <end position="121"/>
    </location>
</feature>
<keyword evidence="9" id="KW-1185">Reference proteome</keyword>
<dbReference type="InterPro" id="IPR001525">
    <property type="entry name" value="C5_MeTfrase"/>
</dbReference>
<dbReference type="PROSITE" id="PS00094">
    <property type="entry name" value="C5_MTASE_1"/>
    <property type="match status" value="1"/>
</dbReference>
<dbReference type="Gene3D" id="3.40.50.150">
    <property type="entry name" value="Vaccinia Virus protein VP39"/>
    <property type="match status" value="1"/>
</dbReference>
<dbReference type="SUPFAM" id="SSF53335">
    <property type="entry name" value="S-adenosyl-L-methionine-dependent methyltransferases"/>
    <property type="match status" value="1"/>
</dbReference>
<keyword evidence="3 4" id="KW-0949">S-adenosyl-L-methionine</keyword>
<dbReference type="Gene3D" id="3.90.120.10">
    <property type="entry name" value="DNA Methylase, subunit A, domain 2"/>
    <property type="match status" value="1"/>
</dbReference>
<dbReference type="Gene3D" id="2.40.50.40">
    <property type="match status" value="1"/>
</dbReference>
<evidence type="ECO:0000256" key="3">
    <source>
        <dbReference type="ARBA" id="ARBA00022691"/>
    </source>
</evidence>
<dbReference type="PRINTS" id="PR00105">
    <property type="entry name" value="C5METTRFRASE"/>
</dbReference>
<comment type="catalytic activity">
    <reaction evidence="6">
        <text>a 2'-deoxycytidine in DNA + S-adenosyl-L-methionine = a 5-methyl-2'-deoxycytidine in DNA + S-adenosyl-L-homocysteine + H(+)</text>
        <dbReference type="Rhea" id="RHEA:13681"/>
        <dbReference type="Rhea" id="RHEA-COMP:11369"/>
        <dbReference type="Rhea" id="RHEA-COMP:11370"/>
        <dbReference type="ChEBI" id="CHEBI:15378"/>
        <dbReference type="ChEBI" id="CHEBI:57856"/>
        <dbReference type="ChEBI" id="CHEBI:59789"/>
        <dbReference type="ChEBI" id="CHEBI:85452"/>
        <dbReference type="ChEBI" id="CHEBI:85454"/>
        <dbReference type="EC" id="2.1.1.37"/>
    </reaction>
</comment>
<feature type="compositionally biased region" description="Acidic residues" evidence="7">
    <location>
        <begin position="381"/>
        <end position="394"/>
    </location>
</feature>
<keyword evidence="2 4" id="KW-0808">Transferase</keyword>
<feature type="compositionally biased region" description="Basic and acidic residues" evidence="7">
    <location>
        <begin position="344"/>
        <end position="361"/>
    </location>
</feature>
<feature type="region of interest" description="Disordered" evidence="7">
    <location>
        <begin position="1"/>
        <end position="60"/>
    </location>
</feature>
<comment type="caution">
    <text evidence="8">The sequence shown here is derived from an EMBL/GenBank/DDBJ whole genome shotgun (WGS) entry which is preliminary data.</text>
</comment>
<evidence type="ECO:0000256" key="2">
    <source>
        <dbReference type="ARBA" id="ARBA00022679"/>
    </source>
</evidence>
<comment type="similarity">
    <text evidence="4 5">Belongs to the class I-like SAM-binding methyltransferase superfamily. C5-methyltransferase family.</text>
</comment>
<evidence type="ECO:0000256" key="7">
    <source>
        <dbReference type="SAM" id="MobiDB-lite"/>
    </source>
</evidence>
<dbReference type="InterPro" id="IPR018117">
    <property type="entry name" value="C5_DNA_meth_AS"/>
</dbReference>
<feature type="region of interest" description="Disordered" evidence="7">
    <location>
        <begin position="201"/>
        <end position="401"/>
    </location>
</feature>
<dbReference type="EMBL" id="JALLBG020000078">
    <property type="protein sequence ID" value="KAL3766996.1"/>
    <property type="molecule type" value="Genomic_DNA"/>
</dbReference>
<feature type="compositionally biased region" description="Acidic residues" evidence="7">
    <location>
        <begin position="1"/>
        <end position="16"/>
    </location>
</feature>
<dbReference type="Pfam" id="PF00145">
    <property type="entry name" value="DNA_methylase"/>
    <property type="match status" value="1"/>
</dbReference>
<dbReference type="PANTHER" id="PTHR10629">
    <property type="entry name" value="CYTOSINE-SPECIFIC METHYLTRANSFERASE"/>
    <property type="match status" value="1"/>
</dbReference>